<sequence length="1156" mass="128837">MSNLLNLGSATAFGKFAANCVKIFNEVSPALVVGTVAAPATGGLSLVAALGAAGIAIADLYLDVSQGRELGSIKDSLDKMLSHQRTQANIAALSLTTLDEIKQLIETKTAPREAFQPLQCLLEKEPDLALSLNHLVARASEIQTAATFDAAAIIASNQEALLRLIQDPNLPDKCRQNLASLIGEIKTQLTDLHRGQQTLLTNSRTLSSKSTVTILMTLVIVAILGFVLVKLHQFELKQAALAIPIDRPGLGELKMGPVYPLPPPSPNLVPPSPTPFPTPANHNPAQNQPDLPPPVQAAFDNFETLDQLHDFDGLKKAADDLIHLAPRNARAWFLHGYAAFQLSKEHTVGPQATSLMQQSERSALRAVELIETTKQYQDFLASSLSNLGSARSELGELTEAETVLRRAVELEPHHIDAWLNLDHVYGQKGTTGKPQQLALLREAFAKNPDHPRIRERLLSELTPDYNRNYSNLHHQESLTLLDEIMRIETPNFGTLVTKFHLHLSLDQFDQAQGTLEKAVQLASHPLETVETILLKATLNKQLNPNHTVAEDPDILSTWPLIESAIKSTDKSTNAYPWFLATHYHSILGNIKKAKTYAAQIPPASEYYPRSKGAIIVAESNQYGLEIAALNNENLSATEIQNRVNLLTETFFNPQFQKENASTEGLSAFFSLVRDGQRLLLAEKWNDLLILSKSCALKHTEGFIFELAQFYIGFAHYQLDQYEEANQAFAAAIKHNQKLRKTVLPLYASSLFEANRLEEAEQAYRDALKLSPEDSSLVVNLCITLGKVNKPDEGIDLFRQYLSTQTQPLTSQDRNIMFMLLRMSADLKEKAIHTFTEIEPVKQTLARITQLYAEAAEFATDHERKHYAWAKEATSYSSLSAYPEWKSQIDTYLNKVRKSDPSFAETNPNFAGLTGSLLFWETSETGLESAPRHQLQSIRTQLEKAVQSPFRPLRWDINLAYTIDALGEPDLAIGNLETLVSIAAPMNFNAASVASVQYTILELYLYQALKNKHAWPSEQLRQSIERVEAIASVLTPEQVGADNWSFVGAIHHHLKQYPLSQMAYTKALELRPDHYADWIQVSDIQLRSLNFFEATVSSIQAYRMFPWRDRSIYIEMFPMLANLLMATSPATVPCLCLLIIAARRRSKSRNSGRYILP</sequence>
<evidence type="ECO:0000256" key="3">
    <source>
        <dbReference type="SAM" id="Phobius"/>
    </source>
</evidence>
<keyword evidence="3" id="KW-1133">Transmembrane helix</keyword>
<feature type="repeat" description="TPR" evidence="1">
    <location>
        <begin position="740"/>
        <end position="773"/>
    </location>
</feature>
<feature type="repeat" description="TPR" evidence="1">
    <location>
        <begin position="381"/>
        <end position="414"/>
    </location>
</feature>
<dbReference type="InterPro" id="IPR019734">
    <property type="entry name" value="TPR_rpt"/>
</dbReference>
<keyword evidence="1" id="KW-0802">TPR repeat</keyword>
<proteinExistence type="predicted"/>
<dbReference type="PANTHER" id="PTHR12558">
    <property type="entry name" value="CELL DIVISION CYCLE 16,23,27"/>
    <property type="match status" value="1"/>
</dbReference>
<evidence type="ECO:0008006" key="6">
    <source>
        <dbReference type="Google" id="ProtNLM"/>
    </source>
</evidence>
<dbReference type="SUPFAM" id="SSF48452">
    <property type="entry name" value="TPR-like"/>
    <property type="match status" value="3"/>
</dbReference>
<dbReference type="RefSeq" id="WP_138086413.1">
    <property type="nucleotide sequence ID" value="NZ_VAUV01000008.1"/>
</dbReference>
<dbReference type="GO" id="GO:0016567">
    <property type="term" value="P:protein ubiquitination"/>
    <property type="evidence" value="ECO:0007669"/>
    <property type="project" value="TreeGrafter"/>
</dbReference>
<dbReference type="GO" id="GO:0031145">
    <property type="term" value="P:anaphase-promoting complex-dependent catabolic process"/>
    <property type="evidence" value="ECO:0007669"/>
    <property type="project" value="TreeGrafter"/>
</dbReference>
<feature type="transmembrane region" description="Helical" evidence="3">
    <location>
        <begin position="42"/>
        <end position="62"/>
    </location>
</feature>
<dbReference type="GO" id="GO:0005737">
    <property type="term" value="C:cytoplasm"/>
    <property type="evidence" value="ECO:0007669"/>
    <property type="project" value="TreeGrafter"/>
</dbReference>
<feature type="region of interest" description="Disordered" evidence="2">
    <location>
        <begin position="264"/>
        <end position="292"/>
    </location>
</feature>
<feature type="compositionally biased region" description="Pro residues" evidence="2">
    <location>
        <begin position="264"/>
        <end position="278"/>
    </location>
</feature>
<dbReference type="Proteomes" id="UP000306196">
    <property type="component" value="Unassembled WGS sequence"/>
</dbReference>
<accession>A0A5R8KDM7</accession>
<organism evidence="4 5">
    <name type="scientific">Phragmitibacter flavus</name>
    <dbReference type="NCBI Taxonomy" id="2576071"/>
    <lineage>
        <taxon>Bacteria</taxon>
        <taxon>Pseudomonadati</taxon>
        <taxon>Verrucomicrobiota</taxon>
        <taxon>Verrucomicrobiia</taxon>
        <taxon>Verrucomicrobiales</taxon>
        <taxon>Verrucomicrobiaceae</taxon>
        <taxon>Phragmitibacter</taxon>
    </lineage>
</organism>
<keyword evidence="3" id="KW-0472">Membrane</keyword>
<feature type="compositionally biased region" description="Polar residues" evidence="2">
    <location>
        <begin position="280"/>
        <end position="289"/>
    </location>
</feature>
<feature type="repeat" description="TPR" evidence="1">
    <location>
        <begin position="1040"/>
        <end position="1073"/>
    </location>
</feature>
<evidence type="ECO:0000256" key="2">
    <source>
        <dbReference type="SAM" id="MobiDB-lite"/>
    </source>
</evidence>
<reference evidence="4 5" key="1">
    <citation type="submission" date="2019-05" db="EMBL/GenBank/DDBJ databases">
        <title>Verrucobacter flavum gen. nov., sp. nov. a new member of the family Verrucomicrobiaceae.</title>
        <authorList>
            <person name="Szuroczki S."/>
            <person name="Abbaszade G."/>
            <person name="Szabo A."/>
            <person name="Felfoldi T."/>
            <person name="Schumann P."/>
            <person name="Boka K."/>
            <person name="Keki Z."/>
            <person name="Toumi M."/>
            <person name="Toth E."/>
        </authorList>
    </citation>
    <scope>NUCLEOTIDE SEQUENCE [LARGE SCALE GENOMIC DNA]</scope>
    <source>
        <strain evidence="4 5">MG-N-17</strain>
    </source>
</reference>
<feature type="transmembrane region" description="Helical" evidence="3">
    <location>
        <begin position="212"/>
        <end position="229"/>
    </location>
</feature>
<dbReference type="Gene3D" id="1.25.40.10">
    <property type="entry name" value="Tetratricopeptide repeat domain"/>
    <property type="match status" value="2"/>
</dbReference>
<evidence type="ECO:0000313" key="4">
    <source>
        <dbReference type="EMBL" id="TLD70357.1"/>
    </source>
</evidence>
<evidence type="ECO:0000313" key="5">
    <source>
        <dbReference type="Proteomes" id="UP000306196"/>
    </source>
</evidence>
<dbReference type="InterPro" id="IPR011990">
    <property type="entry name" value="TPR-like_helical_dom_sf"/>
</dbReference>
<comment type="caution">
    <text evidence="4">The sequence shown here is derived from an EMBL/GenBank/DDBJ whole genome shotgun (WGS) entry which is preliminary data.</text>
</comment>
<name>A0A5R8KDM7_9BACT</name>
<dbReference type="Pfam" id="PF13432">
    <property type="entry name" value="TPR_16"/>
    <property type="match status" value="1"/>
</dbReference>
<dbReference type="Pfam" id="PF13181">
    <property type="entry name" value="TPR_8"/>
    <property type="match status" value="1"/>
</dbReference>
<gene>
    <name evidence="4" type="ORF">FEM03_11520</name>
</gene>
<evidence type="ECO:0000256" key="1">
    <source>
        <dbReference type="PROSITE-ProRule" id="PRU00339"/>
    </source>
</evidence>
<protein>
    <recommendedName>
        <fullName evidence="6">Tetratricopeptide repeat protein</fullName>
    </recommendedName>
</protein>
<dbReference type="OrthoDB" id="443517at2"/>
<dbReference type="SMART" id="SM00028">
    <property type="entry name" value="TPR"/>
    <property type="match status" value="5"/>
</dbReference>
<dbReference type="PANTHER" id="PTHR12558:SF13">
    <property type="entry name" value="CELL DIVISION CYCLE PROTEIN 27 HOMOLOG"/>
    <property type="match status" value="1"/>
</dbReference>
<dbReference type="AlphaFoldDB" id="A0A5R8KDM7"/>
<feature type="transmembrane region" description="Helical" evidence="3">
    <location>
        <begin position="1118"/>
        <end position="1140"/>
    </location>
</feature>
<dbReference type="PROSITE" id="PS50005">
    <property type="entry name" value="TPR"/>
    <property type="match status" value="3"/>
</dbReference>
<keyword evidence="3" id="KW-0812">Transmembrane</keyword>
<dbReference type="EMBL" id="VAUV01000008">
    <property type="protein sequence ID" value="TLD70357.1"/>
    <property type="molecule type" value="Genomic_DNA"/>
</dbReference>
<dbReference type="GO" id="GO:0051301">
    <property type="term" value="P:cell division"/>
    <property type="evidence" value="ECO:0007669"/>
    <property type="project" value="TreeGrafter"/>
</dbReference>
<keyword evidence="5" id="KW-1185">Reference proteome</keyword>